<dbReference type="Proteomes" id="UP000215539">
    <property type="component" value="Chromosome 1"/>
</dbReference>
<name>A0AAX2GY87_9FLAO</name>
<evidence type="ECO:0000313" key="1">
    <source>
        <dbReference type="EMBL" id="SNV04757.1"/>
    </source>
</evidence>
<dbReference type="AlphaFoldDB" id="A0AAX2GY87"/>
<organism evidence="1 2">
    <name type="scientific">Capnocytophaga haemolytica</name>
    <dbReference type="NCBI Taxonomy" id="45243"/>
    <lineage>
        <taxon>Bacteria</taxon>
        <taxon>Pseudomonadati</taxon>
        <taxon>Bacteroidota</taxon>
        <taxon>Flavobacteriia</taxon>
        <taxon>Flavobacteriales</taxon>
        <taxon>Flavobacteriaceae</taxon>
        <taxon>Capnocytophaga</taxon>
    </lineage>
</organism>
<gene>
    <name evidence="1" type="ORF">SAMEA44541418_00488</name>
</gene>
<sequence>MFIYVYFSRLNSGGKFVIFFEMNKEKILKFKEKFVSR</sequence>
<reference evidence="1 2" key="1">
    <citation type="submission" date="2017-06" db="EMBL/GenBank/DDBJ databases">
        <authorList>
            <consortium name="Pathogen Informatics"/>
        </authorList>
    </citation>
    <scope>NUCLEOTIDE SEQUENCE [LARGE SCALE GENOMIC DNA]</scope>
    <source>
        <strain evidence="1 2">NCTC12947</strain>
    </source>
</reference>
<dbReference type="EMBL" id="LT906449">
    <property type="protein sequence ID" value="SNV04757.1"/>
    <property type="molecule type" value="Genomic_DNA"/>
</dbReference>
<accession>A0AAX2GY87</accession>
<proteinExistence type="predicted"/>
<evidence type="ECO:0000313" key="2">
    <source>
        <dbReference type="Proteomes" id="UP000215539"/>
    </source>
</evidence>
<protein>
    <submittedName>
        <fullName evidence="1">Uncharacterized protein</fullName>
    </submittedName>
</protein>